<evidence type="ECO:0008006" key="3">
    <source>
        <dbReference type="Google" id="ProtNLM"/>
    </source>
</evidence>
<dbReference type="PROSITE" id="PS51257">
    <property type="entry name" value="PROKAR_LIPOPROTEIN"/>
    <property type="match status" value="1"/>
</dbReference>
<evidence type="ECO:0000313" key="2">
    <source>
        <dbReference type="Proteomes" id="UP000600307"/>
    </source>
</evidence>
<proteinExistence type="predicted"/>
<dbReference type="RefSeq" id="WP_195816758.1">
    <property type="nucleotide sequence ID" value="NZ_JADOBH010000001.1"/>
</dbReference>
<dbReference type="Proteomes" id="UP000600307">
    <property type="component" value="Unassembled WGS sequence"/>
</dbReference>
<dbReference type="EMBL" id="JADOBH010000001">
    <property type="protein sequence ID" value="MBF7954576.1"/>
    <property type="molecule type" value="Genomic_DNA"/>
</dbReference>
<accession>A0ABS0DL08</accession>
<protein>
    <recommendedName>
        <fullName evidence="3">Lipoprotein</fullName>
    </recommendedName>
</protein>
<name>A0ABS0DL08_9GAMM</name>
<sequence length="139" mass="14769">MRKLLIVIGVFVLVGCSTSPVPVNKADAAPSQRVLKYESPHNGDSNLTVIRDSGITGSACYAAVFVNGDKAALLNTSEKATLYLPPGEYEIGTAFDGSGFCSMGKERQERTVVLKSNQSKVVRIFTDGSGNLDIKPSTL</sequence>
<keyword evidence="2" id="KW-1185">Reference proteome</keyword>
<reference evidence="1 2" key="1">
    <citation type="submission" date="2020-11" db="EMBL/GenBank/DDBJ databases">
        <title>Taxonomic investigation of Rahnella spp.</title>
        <authorList>
            <person name="Lee S.D."/>
        </authorList>
    </citation>
    <scope>NUCLEOTIDE SEQUENCE [LARGE SCALE GENOMIC DNA]</scope>
    <source>
        <strain evidence="1 2">SAP-10</strain>
    </source>
</reference>
<gene>
    <name evidence="1" type="ORF">IV431_03275</name>
</gene>
<comment type="caution">
    <text evidence="1">The sequence shown here is derived from an EMBL/GenBank/DDBJ whole genome shotgun (WGS) entry which is preliminary data.</text>
</comment>
<evidence type="ECO:0000313" key="1">
    <source>
        <dbReference type="EMBL" id="MBF7954576.1"/>
    </source>
</evidence>
<organism evidence="1 2">
    <name type="scientific">Rahnella victoriana</name>
    <dbReference type="NCBI Taxonomy" id="1510570"/>
    <lineage>
        <taxon>Bacteria</taxon>
        <taxon>Pseudomonadati</taxon>
        <taxon>Pseudomonadota</taxon>
        <taxon>Gammaproteobacteria</taxon>
        <taxon>Enterobacterales</taxon>
        <taxon>Yersiniaceae</taxon>
        <taxon>Rahnella</taxon>
    </lineage>
</organism>